<evidence type="ECO:0000313" key="1">
    <source>
        <dbReference type="EMBL" id="CAI6367173.1"/>
    </source>
</evidence>
<name>A0AAV0XH39_9HEMI</name>
<dbReference type="Proteomes" id="UP001160148">
    <property type="component" value="Unassembled WGS sequence"/>
</dbReference>
<dbReference type="EMBL" id="CARXXK010000004">
    <property type="protein sequence ID" value="CAI6367173.1"/>
    <property type="molecule type" value="Genomic_DNA"/>
</dbReference>
<keyword evidence="2" id="KW-1185">Reference proteome</keyword>
<gene>
    <name evidence="1" type="ORF">MEUPH1_LOCUS21674</name>
</gene>
<evidence type="ECO:0000313" key="2">
    <source>
        <dbReference type="Proteomes" id="UP001160148"/>
    </source>
</evidence>
<comment type="caution">
    <text evidence="1">The sequence shown here is derived from an EMBL/GenBank/DDBJ whole genome shotgun (WGS) entry which is preliminary data.</text>
</comment>
<proteinExistence type="predicted"/>
<accession>A0AAV0XH39</accession>
<sequence length="97" mass="11392">MSMKKNNCIGYGLDLIVRRFFDHLPQNRSLPSRLRRTLRIEHSKFVPMERILGWRPSALVVNSRQAMTTKYQLPRPTFTWKPLQGQRCPSTIGCHII</sequence>
<organism evidence="1 2">
    <name type="scientific">Macrosiphum euphorbiae</name>
    <name type="common">potato aphid</name>
    <dbReference type="NCBI Taxonomy" id="13131"/>
    <lineage>
        <taxon>Eukaryota</taxon>
        <taxon>Metazoa</taxon>
        <taxon>Ecdysozoa</taxon>
        <taxon>Arthropoda</taxon>
        <taxon>Hexapoda</taxon>
        <taxon>Insecta</taxon>
        <taxon>Pterygota</taxon>
        <taxon>Neoptera</taxon>
        <taxon>Paraneoptera</taxon>
        <taxon>Hemiptera</taxon>
        <taxon>Sternorrhyncha</taxon>
        <taxon>Aphidomorpha</taxon>
        <taxon>Aphidoidea</taxon>
        <taxon>Aphididae</taxon>
        <taxon>Macrosiphini</taxon>
        <taxon>Macrosiphum</taxon>
    </lineage>
</organism>
<dbReference type="AlphaFoldDB" id="A0AAV0XH39"/>
<reference evidence="1 2" key="1">
    <citation type="submission" date="2023-01" db="EMBL/GenBank/DDBJ databases">
        <authorList>
            <person name="Whitehead M."/>
        </authorList>
    </citation>
    <scope>NUCLEOTIDE SEQUENCE [LARGE SCALE GENOMIC DNA]</scope>
</reference>
<protein>
    <submittedName>
        <fullName evidence="1">Uncharacterized protein</fullName>
    </submittedName>
</protein>